<dbReference type="PROSITE" id="PS51123">
    <property type="entry name" value="OMPA_2"/>
    <property type="match status" value="1"/>
</dbReference>
<gene>
    <name evidence="12" type="primary">oprF_1</name>
    <name evidence="12" type="ORF">NCTC11661_00036</name>
</gene>
<dbReference type="InterPro" id="IPR028974">
    <property type="entry name" value="TSP_type-3_rpt"/>
</dbReference>
<evidence type="ECO:0000256" key="7">
    <source>
        <dbReference type="ARBA" id="ARBA00023136"/>
    </source>
</evidence>
<dbReference type="PANTHER" id="PTHR30329:SF21">
    <property type="entry name" value="LIPOPROTEIN YIAD-RELATED"/>
    <property type="match status" value="1"/>
</dbReference>
<name>A0A376BXZ1_9FLAO</name>
<dbReference type="PROSITE" id="PS01068">
    <property type="entry name" value="OMPA_1"/>
    <property type="match status" value="1"/>
</dbReference>
<dbReference type="RefSeq" id="WP_002687584.1">
    <property type="nucleotide sequence ID" value="NZ_UFTJ01000001.1"/>
</dbReference>
<dbReference type="GO" id="GO:0006811">
    <property type="term" value="P:monoatomic ion transport"/>
    <property type="evidence" value="ECO:0007669"/>
    <property type="project" value="UniProtKB-KW"/>
</dbReference>
<dbReference type="Gene3D" id="3.30.1330.60">
    <property type="entry name" value="OmpA-like domain"/>
    <property type="match status" value="1"/>
</dbReference>
<dbReference type="InterPro" id="IPR006690">
    <property type="entry name" value="OMPA-like_CS"/>
</dbReference>
<evidence type="ECO:0000259" key="11">
    <source>
        <dbReference type="PROSITE" id="PS51123"/>
    </source>
</evidence>
<keyword evidence="5" id="KW-0406">Ion transport</keyword>
<evidence type="ECO:0000256" key="4">
    <source>
        <dbReference type="ARBA" id="ARBA00022692"/>
    </source>
</evidence>
<evidence type="ECO:0000256" key="2">
    <source>
        <dbReference type="ARBA" id="ARBA00022448"/>
    </source>
</evidence>
<dbReference type="SUPFAM" id="SSF103088">
    <property type="entry name" value="OmpA-like"/>
    <property type="match status" value="1"/>
</dbReference>
<evidence type="ECO:0000256" key="10">
    <source>
        <dbReference type="SAM" id="SignalP"/>
    </source>
</evidence>
<dbReference type="GO" id="GO:0005509">
    <property type="term" value="F:calcium ion binding"/>
    <property type="evidence" value="ECO:0007669"/>
    <property type="project" value="InterPro"/>
</dbReference>
<sequence>MKFKLLLLATMPIAMYAQDTESVAVITNEELPNTFTSGSAKVEKFTNSSKRFNDWAISIGAGPAFITHGDLVSFYDKKVNWGWNAYVSLDKQISHTFGISLQYQTGKTHQQGKLPGVWGDLAGVASANTKFHQISVLGDVNLSNMLRRVDNRSKYRWALHAYAGMGLQSYDTYLLDSNESALPIGPGDDQIIVNQPLDFASFFYQGGLGLKYKVSRFMDVEARAMYIITGDDEFDGGGYDFHHQNPQVAYNRINSSRSDNMMTFNLGASFKIGKHESHLTWHDPLQELYGKVHILENASKDFTVCERGDQDNDGVCDDWDRQLDTPAGARVDGAGVALDLDLDGVIDLYDECVTVPGPVENKGCPYTKQPITDISTKALEGIEFDLDKYVIRPKSYSKLNATAEVIKSTESDAQFKVIGATDDRGSHEYNQKLSEKRANSVVNYLIDKGVKRSKLTPEGRGKRDLKYPECVPASKCPEWKNEANRRVFFESK</sequence>
<evidence type="ECO:0000256" key="5">
    <source>
        <dbReference type="ARBA" id="ARBA00023065"/>
    </source>
</evidence>
<feature type="domain" description="OmpA-like" evidence="11">
    <location>
        <begin position="371"/>
        <end position="492"/>
    </location>
</feature>
<dbReference type="InterPro" id="IPR006665">
    <property type="entry name" value="OmpA-like"/>
</dbReference>
<comment type="subcellular location">
    <subcellularLocation>
        <location evidence="1">Cell outer membrane</location>
        <topology evidence="1">Multi-pass membrane protein</topology>
    </subcellularLocation>
</comment>
<dbReference type="PANTHER" id="PTHR30329">
    <property type="entry name" value="STATOR ELEMENT OF FLAGELLAR MOTOR COMPLEX"/>
    <property type="match status" value="1"/>
</dbReference>
<dbReference type="Pfam" id="PF00691">
    <property type="entry name" value="OmpA"/>
    <property type="match status" value="1"/>
</dbReference>
<dbReference type="EMBL" id="UFTJ01000001">
    <property type="protein sequence ID" value="SSZ46397.1"/>
    <property type="molecule type" value="Genomic_DNA"/>
</dbReference>
<evidence type="ECO:0000256" key="9">
    <source>
        <dbReference type="PROSITE-ProRule" id="PRU00473"/>
    </source>
</evidence>
<evidence type="ECO:0000313" key="13">
    <source>
        <dbReference type="Proteomes" id="UP000255515"/>
    </source>
</evidence>
<dbReference type="SUPFAM" id="SSF56925">
    <property type="entry name" value="OMPA-like"/>
    <property type="match status" value="1"/>
</dbReference>
<dbReference type="InterPro" id="IPR036737">
    <property type="entry name" value="OmpA-like_sf"/>
</dbReference>
<accession>A0A376BXZ1</accession>
<proteinExistence type="predicted"/>
<dbReference type="InterPro" id="IPR006664">
    <property type="entry name" value="OMP_bac"/>
</dbReference>
<evidence type="ECO:0000256" key="1">
    <source>
        <dbReference type="ARBA" id="ARBA00004571"/>
    </source>
</evidence>
<dbReference type="GO" id="GO:0046930">
    <property type="term" value="C:pore complex"/>
    <property type="evidence" value="ECO:0007669"/>
    <property type="project" value="UniProtKB-KW"/>
</dbReference>
<dbReference type="CDD" id="cd07185">
    <property type="entry name" value="OmpA_C-like"/>
    <property type="match status" value="1"/>
</dbReference>
<keyword evidence="7 9" id="KW-0472">Membrane</keyword>
<feature type="signal peptide" evidence="10">
    <location>
        <begin position="1"/>
        <end position="17"/>
    </location>
</feature>
<dbReference type="GO" id="GO:0009279">
    <property type="term" value="C:cell outer membrane"/>
    <property type="evidence" value="ECO:0007669"/>
    <property type="project" value="UniProtKB-SubCell"/>
</dbReference>
<evidence type="ECO:0000313" key="12">
    <source>
        <dbReference type="EMBL" id="SSZ46397.1"/>
    </source>
</evidence>
<protein>
    <submittedName>
        <fullName evidence="12">Outer membrane porin F</fullName>
    </submittedName>
</protein>
<dbReference type="AlphaFoldDB" id="A0A376BXZ1"/>
<evidence type="ECO:0000256" key="3">
    <source>
        <dbReference type="ARBA" id="ARBA00022452"/>
    </source>
</evidence>
<reference evidence="12 13" key="1">
    <citation type="submission" date="2018-06" db="EMBL/GenBank/DDBJ databases">
        <authorList>
            <consortium name="Pathogen Informatics"/>
            <person name="Doyle S."/>
        </authorList>
    </citation>
    <scope>NUCLEOTIDE SEQUENCE [LARGE SCALE GENOMIC DNA]</scope>
    <source>
        <strain evidence="12 13">NCTC11661</strain>
    </source>
</reference>
<keyword evidence="6" id="KW-0626">Porin</keyword>
<keyword evidence="10" id="KW-0732">Signal</keyword>
<dbReference type="Proteomes" id="UP000255515">
    <property type="component" value="Unassembled WGS sequence"/>
</dbReference>
<keyword evidence="2" id="KW-0813">Transport</keyword>
<keyword evidence="8" id="KW-0998">Cell outer membrane</keyword>
<dbReference type="InterPro" id="IPR050330">
    <property type="entry name" value="Bact_OuterMem_StrucFunc"/>
</dbReference>
<dbReference type="GO" id="GO:0015288">
    <property type="term" value="F:porin activity"/>
    <property type="evidence" value="ECO:0007669"/>
    <property type="project" value="UniProtKB-KW"/>
</dbReference>
<keyword evidence="3" id="KW-1134">Transmembrane beta strand</keyword>
<evidence type="ECO:0000256" key="8">
    <source>
        <dbReference type="ARBA" id="ARBA00023237"/>
    </source>
</evidence>
<dbReference type="PRINTS" id="PR01021">
    <property type="entry name" value="OMPADOMAIN"/>
</dbReference>
<organism evidence="12 13">
    <name type="scientific">Bergeyella zoohelcum</name>
    <dbReference type="NCBI Taxonomy" id="1015"/>
    <lineage>
        <taxon>Bacteria</taxon>
        <taxon>Pseudomonadati</taxon>
        <taxon>Bacteroidota</taxon>
        <taxon>Flavobacteriia</taxon>
        <taxon>Flavobacteriales</taxon>
        <taxon>Weeksellaceae</taxon>
        <taxon>Bergeyella</taxon>
    </lineage>
</organism>
<evidence type="ECO:0000256" key="6">
    <source>
        <dbReference type="ARBA" id="ARBA00023114"/>
    </source>
</evidence>
<feature type="chain" id="PRO_5016962364" evidence="10">
    <location>
        <begin position="18"/>
        <end position="492"/>
    </location>
</feature>
<keyword evidence="4" id="KW-0812">Transmembrane</keyword>
<dbReference type="SUPFAM" id="SSF103647">
    <property type="entry name" value="TSP type-3 repeat"/>
    <property type="match status" value="1"/>
</dbReference>
<dbReference type="InterPro" id="IPR011250">
    <property type="entry name" value="OMP/PagP_B-barrel"/>
</dbReference>